<comment type="caution">
    <text evidence="2">The sequence shown here is derived from an EMBL/GenBank/DDBJ whole genome shotgun (WGS) entry which is preliminary data.</text>
</comment>
<keyword evidence="1" id="KW-0732">Signal</keyword>
<protein>
    <recommendedName>
        <fullName evidence="4">DUF3575 domain-containing protein</fullName>
    </recommendedName>
</protein>
<dbReference type="RefSeq" id="WP_147015320.1">
    <property type="nucleotide sequence ID" value="NZ_VORB01000011.1"/>
</dbReference>
<dbReference type="EMBL" id="VORB01000011">
    <property type="protein sequence ID" value="TXC76082.1"/>
    <property type="molecule type" value="Genomic_DNA"/>
</dbReference>
<sequence>MNKFLICLLIGFQAHFIMAQETNPTPQQYGPMGYSSDEYPSVQVGVDLNGMALMSIFAAAADSTIHRFRPTAKIIWRPTGVLFLESMIGYESAKYKQKLRNVNNYRSAGTFLKFAFGVQTKSQTMSFGIGYFYSSFNQTGIATFGGEYFQPGEFDIENRLISNGTYIRISSKIPLSDRMRLEIELDFSAGRLWSKKKGPFFNQAYLVPGVGKVISNGIDYGAFTPFFNLLYRL</sequence>
<reference evidence="2 3" key="1">
    <citation type="submission" date="2019-08" db="EMBL/GenBank/DDBJ databases">
        <title>Genome of Luteibaculum oceani JCM 18817.</title>
        <authorList>
            <person name="Bowman J.P."/>
        </authorList>
    </citation>
    <scope>NUCLEOTIDE SEQUENCE [LARGE SCALE GENOMIC DNA]</scope>
    <source>
        <strain evidence="2 3">JCM 18817</strain>
    </source>
</reference>
<keyword evidence="3" id="KW-1185">Reference proteome</keyword>
<feature type="signal peptide" evidence="1">
    <location>
        <begin position="1"/>
        <end position="19"/>
    </location>
</feature>
<evidence type="ECO:0000256" key="1">
    <source>
        <dbReference type="SAM" id="SignalP"/>
    </source>
</evidence>
<dbReference type="Proteomes" id="UP000321168">
    <property type="component" value="Unassembled WGS sequence"/>
</dbReference>
<evidence type="ECO:0000313" key="2">
    <source>
        <dbReference type="EMBL" id="TXC76082.1"/>
    </source>
</evidence>
<dbReference type="AlphaFoldDB" id="A0A5C6URZ3"/>
<evidence type="ECO:0000313" key="3">
    <source>
        <dbReference type="Proteomes" id="UP000321168"/>
    </source>
</evidence>
<name>A0A5C6URZ3_9FLAO</name>
<organism evidence="2 3">
    <name type="scientific">Luteibaculum oceani</name>
    <dbReference type="NCBI Taxonomy" id="1294296"/>
    <lineage>
        <taxon>Bacteria</taxon>
        <taxon>Pseudomonadati</taxon>
        <taxon>Bacteroidota</taxon>
        <taxon>Flavobacteriia</taxon>
        <taxon>Flavobacteriales</taxon>
        <taxon>Luteibaculaceae</taxon>
        <taxon>Luteibaculum</taxon>
    </lineage>
</organism>
<proteinExistence type="predicted"/>
<gene>
    <name evidence="2" type="ORF">FRX97_11250</name>
</gene>
<evidence type="ECO:0008006" key="4">
    <source>
        <dbReference type="Google" id="ProtNLM"/>
    </source>
</evidence>
<feature type="chain" id="PRO_5022935022" description="DUF3575 domain-containing protein" evidence="1">
    <location>
        <begin position="20"/>
        <end position="233"/>
    </location>
</feature>
<accession>A0A5C6URZ3</accession>